<proteinExistence type="predicted"/>
<comment type="caution">
    <text evidence="2">The sequence shown here is derived from an EMBL/GenBank/DDBJ whole genome shotgun (WGS) entry which is preliminary data.</text>
</comment>
<evidence type="ECO:0000313" key="2">
    <source>
        <dbReference type="EMBL" id="MDH8678876.1"/>
    </source>
</evidence>
<dbReference type="SUPFAM" id="SSF52540">
    <property type="entry name" value="P-loop containing nucleoside triphosphate hydrolases"/>
    <property type="match status" value="1"/>
</dbReference>
<feature type="domain" description="Orc1-like AAA ATPase" evidence="1">
    <location>
        <begin position="29"/>
        <end position="99"/>
    </location>
</feature>
<dbReference type="RefSeq" id="WP_281094769.1">
    <property type="nucleotide sequence ID" value="NZ_JARYZI010000008.1"/>
</dbReference>
<keyword evidence="2" id="KW-0547">Nucleotide-binding</keyword>
<organism evidence="2 3">
    <name type="scientific">Fusibacter bizertensis</name>
    <dbReference type="NCBI Taxonomy" id="1488331"/>
    <lineage>
        <taxon>Bacteria</taxon>
        <taxon>Bacillati</taxon>
        <taxon>Bacillota</taxon>
        <taxon>Clostridia</taxon>
        <taxon>Eubacteriales</taxon>
        <taxon>Eubacteriales Family XII. Incertae Sedis</taxon>
        <taxon>Fusibacter</taxon>
    </lineage>
</organism>
<dbReference type="EMBL" id="JARYZI010000008">
    <property type="protein sequence ID" value="MDH8678876.1"/>
    <property type="molecule type" value="Genomic_DNA"/>
</dbReference>
<dbReference type="GO" id="GO:0005524">
    <property type="term" value="F:ATP binding"/>
    <property type="evidence" value="ECO:0007669"/>
    <property type="project" value="UniProtKB-KW"/>
</dbReference>
<gene>
    <name evidence="2" type="ORF">QE109_11990</name>
</gene>
<dbReference type="Gene3D" id="3.40.50.300">
    <property type="entry name" value="P-loop containing nucleotide triphosphate hydrolases"/>
    <property type="match status" value="1"/>
</dbReference>
<evidence type="ECO:0000259" key="1">
    <source>
        <dbReference type="Pfam" id="PF13191"/>
    </source>
</evidence>
<dbReference type="InterPro" id="IPR041664">
    <property type="entry name" value="AAA_16"/>
</dbReference>
<name>A0ABT6NEN3_9FIRM</name>
<dbReference type="InterPro" id="IPR027417">
    <property type="entry name" value="P-loop_NTPase"/>
</dbReference>
<dbReference type="Pfam" id="PF13191">
    <property type="entry name" value="AAA_16"/>
    <property type="match status" value="1"/>
</dbReference>
<dbReference type="Proteomes" id="UP001158045">
    <property type="component" value="Unassembled WGS sequence"/>
</dbReference>
<keyword evidence="3" id="KW-1185">Reference proteome</keyword>
<accession>A0ABT6NEN3</accession>
<reference evidence="2 3" key="1">
    <citation type="submission" date="2023-04" db="EMBL/GenBank/DDBJ databases">
        <title>Fusibacter bizertensis strain WBS, isolated from littoral bottom sediments of the Arctic seas - biochemical and genomic analysis.</title>
        <authorList>
            <person name="Brioukhanov A.L."/>
        </authorList>
    </citation>
    <scope>NUCLEOTIDE SEQUENCE [LARGE SCALE GENOMIC DNA]</scope>
    <source>
        <strain evidence="2 3">WBS</strain>
    </source>
</reference>
<protein>
    <submittedName>
        <fullName evidence="2">ATP-binding protein</fullName>
    </submittedName>
</protein>
<sequence length="152" mass="17511">MKFQIDIDKITLSPNGVQHVVTNEDMKSSLSQLKSQLANGNNSSILVSGYRGAGKTTLVKNLINEFNDERSVFIELNFTKRDSLSIIQRKLIRELYLSLEANKKFKLIKDKKLINQIKLLYDHTFFEISNISNLTELKEHSYEATTKFNLKI</sequence>
<keyword evidence="2" id="KW-0067">ATP-binding</keyword>
<evidence type="ECO:0000313" key="3">
    <source>
        <dbReference type="Proteomes" id="UP001158045"/>
    </source>
</evidence>